<keyword evidence="5" id="KW-1185">Reference proteome</keyword>
<dbReference type="InterPro" id="IPR003593">
    <property type="entry name" value="AAA+_ATPase"/>
</dbReference>
<accession>A0A212PY01</accession>
<keyword evidence="1" id="KW-0547">Nucleotide-binding</keyword>
<dbReference type="Proteomes" id="UP000197025">
    <property type="component" value="Unassembled WGS sequence"/>
</dbReference>
<evidence type="ECO:0000256" key="1">
    <source>
        <dbReference type="ARBA" id="ARBA00022741"/>
    </source>
</evidence>
<dbReference type="InterPro" id="IPR027417">
    <property type="entry name" value="P-loop_NTPase"/>
</dbReference>
<dbReference type="PANTHER" id="PTHR23073">
    <property type="entry name" value="26S PROTEASOME REGULATORY SUBUNIT"/>
    <property type="match status" value="1"/>
</dbReference>
<dbReference type="AlphaFoldDB" id="A0A212PY01"/>
<protein>
    <submittedName>
        <fullName evidence="4">Predicted ATPase with chaperone activity</fullName>
    </submittedName>
</protein>
<reference evidence="5" key="1">
    <citation type="submission" date="2017-06" db="EMBL/GenBank/DDBJ databases">
        <authorList>
            <person name="Varghese N."/>
            <person name="Submissions S."/>
        </authorList>
    </citation>
    <scope>NUCLEOTIDE SEQUENCE [LARGE SCALE GENOMIC DNA]</scope>
    <source>
        <strain evidence="5">JAD2</strain>
    </source>
</reference>
<dbReference type="InParanoid" id="A0A212PY01"/>
<gene>
    <name evidence="4" type="ORF">SAMN02746019_00022050</name>
</gene>
<dbReference type="GO" id="GO:0005524">
    <property type="term" value="F:ATP binding"/>
    <property type="evidence" value="ECO:0007669"/>
    <property type="project" value="UniProtKB-KW"/>
</dbReference>
<keyword evidence="2" id="KW-0067">ATP-binding</keyword>
<name>A0A212PY01_9CHLR</name>
<sequence length="463" mass="51691">MANTTASSQTEASTTARSTVPGEFAFIPPMPRSIEETGLSLAFLADLSLKILYNAGYLTGGQLAERLRLPYTGVTEVVLEFLKREQLVEVLGAKGVGEQAYQYALTARGRDRAREALDRSQYAGPAPVPLSAYAVAMRRQSHKGTRVTPRLMRQALGHLVLNDRVFHKIGPAINSGTSIFLYGPPGNGKTSIAEAIGHRVFQGGIYIPYAVEVGGFVIKVFDEVNHEPLPNQRPGQTGVLKTPVDARWIAIRRPFIVSGGELTLEMLDLAWNEVSRYYEAPLQMKANGGVFLIDDFGRQQVRPRDLLNRWIVPLEKGVDYLTLHTGQKFEIPFETLILFSTNLNPRDLVDEAFLRRIRHKIEIPDPTPAEFREIFRRECQARGIPYDDQALVYLLQEWYIKRRRPLRAVHARDLLSHIQDIASYFNVPPALSKELIDRACEAYFVEMSGASPAAPSPKPPGAS</sequence>
<dbReference type="Gene3D" id="3.40.50.300">
    <property type="entry name" value="P-loop containing nucleotide triphosphate hydrolases"/>
    <property type="match status" value="1"/>
</dbReference>
<dbReference type="InterPro" id="IPR050221">
    <property type="entry name" value="26S_Proteasome_ATPase"/>
</dbReference>
<feature type="domain" description="AAA+ ATPase" evidence="3">
    <location>
        <begin position="175"/>
        <end position="367"/>
    </location>
</feature>
<organism evidence="4 5">
    <name type="scientific">Thermoflexus hugenholtzii JAD2</name>
    <dbReference type="NCBI Taxonomy" id="877466"/>
    <lineage>
        <taxon>Bacteria</taxon>
        <taxon>Bacillati</taxon>
        <taxon>Chloroflexota</taxon>
        <taxon>Thermoflexia</taxon>
        <taxon>Thermoflexales</taxon>
        <taxon>Thermoflexaceae</taxon>
        <taxon>Thermoflexus</taxon>
    </lineage>
</organism>
<proteinExistence type="predicted"/>
<dbReference type="SUPFAM" id="SSF52540">
    <property type="entry name" value="P-loop containing nucleoside triphosphate hydrolases"/>
    <property type="match status" value="1"/>
</dbReference>
<evidence type="ECO:0000313" key="5">
    <source>
        <dbReference type="Proteomes" id="UP000197025"/>
    </source>
</evidence>
<evidence type="ECO:0000256" key="2">
    <source>
        <dbReference type="ARBA" id="ARBA00022840"/>
    </source>
</evidence>
<dbReference type="EMBL" id="FYEK01000003">
    <property type="protein sequence ID" value="SNB51893.1"/>
    <property type="molecule type" value="Genomic_DNA"/>
</dbReference>
<evidence type="ECO:0000313" key="4">
    <source>
        <dbReference type="EMBL" id="SNB51893.1"/>
    </source>
</evidence>
<evidence type="ECO:0000259" key="3">
    <source>
        <dbReference type="SMART" id="SM00382"/>
    </source>
</evidence>
<dbReference type="SMART" id="SM00382">
    <property type="entry name" value="AAA"/>
    <property type="match status" value="1"/>
</dbReference>
<dbReference type="RefSeq" id="WP_143597463.1">
    <property type="nucleotide sequence ID" value="NZ_FYEK01000003.1"/>
</dbReference>